<sequence>MARKDDPVFNVKFVQLVENQPCLWNYTHPGYSKKEEVQKAWQHVANEIKDTVRNSRERWRTIRSSFLRSLKLARTQTGRGKRKYYLSKYLQFLIPYTKSRACHKQLPLAGQPPNPNPNPSSNLNANSNSNSSPSAGGMVLRKPSTSTTTAAAAATYLTRIGQMRLLEQHHHQQQQQQQHQLHQQELQELEREREREREQQRHHQQEEDTKDSNGSHEDEEEAAESHDEQDDHQPQEAAAGLSPLRLQAIKVEHQQHQQQGTDKIVAAAVGAQHSLVTLPVSMAAALRSNMDWTMAEWLKGSANQLHYNNNTGSTSNNNSNNNNNNNSSSSNCNNLTATPPGASTPAPAAVAAPASAASTPGLTLAQPDADYSFLISLHPYLKEMSGKQNRRFRQKVVGLIDNVLDNLDV</sequence>
<comment type="subcellular location">
    <subcellularLocation>
        <location evidence="1">Nucleus</location>
    </subcellularLocation>
</comment>
<feature type="compositionally biased region" description="Basic and acidic residues" evidence="2">
    <location>
        <begin position="223"/>
        <end position="234"/>
    </location>
</feature>
<dbReference type="GO" id="GO:0006357">
    <property type="term" value="P:regulation of transcription by RNA polymerase II"/>
    <property type="evidence" value="ECO:0007669"/>
    <property type="project" value="TreeGrafter"/>
</dbReference>
<dbReference type="EMBL" id="LSRL02000667">
    <property type="protein sequence ID" value="TDG40121.1"/>
    <property type="molecule type" value="Genomic_DNA"/>
</dbReference>
<keyword evidence="1" id="KW-0539">Nucleus</keyword>
<evidence type="ECO:0008006" key="7">
    <source>
        <dbReference type="Google" id="ProtNLM"/>
    </source>
</evidence>
<dbReference type="PANTHER" id="PTHR12243:SF60">
    <property type="entry name" value="SI:CH211-15D5.12-RELATED"/>
    <property type="match status" value="1"/>
</dbReference>
<dbReference type="InterPro" id="IPR004210">
    <property type="entry name" value="BESS_motif"/>
</dbReference>
<gene>
    <name evidence="5" type="ORF">AWZ03_013457</name>
</gene>
<feature type="region of interest" description="Disordered" evidence="2">
    <location>
        <begin position="167"/>
        <end position="236"/>
    </location>
</feature>
<organism evidence="5 6">
    <name type="scientific">Drosophila navojoa</name>
    <name type="common">Fruit fly</name>
    <dbReference type="NCBI Taxonomy" id="7232"/>
    <lineage>
        <taxon>Eukaryota</taxon>
        <taxon>Metazoa</taxon>
        <taxon>Ecdysozoa</taxon>
        <taxon>Arthropoda</taxon>
        <taxon>Hexapoda</taxon>
        <taxon>Insecta</taxon>
        <taxon>Pterygota</taxon>
        <taxon>Neoptera</taxon>
        <taxon>Endopterygota</taxon>
        <taxon>Diptera</taxon>
        <taxon>Brachycera</taxon>
        <taxon>Muscomorpha</taxon>
        <taxon>Ephydroidea</taxon>
        <taxon>Drosophilidae</taxon>
        <taxon>Drosophila</taxon>
    </lineage>
</organism>
<dbReference type="Pfam" id="PF02944">
    <property type="entry name" value="BESS"/>
    <property type="match status" value="1"/>
</dbReference>
<dbReference type="SMART" id="SM00595">
    <property type="entry name" value="MADF"/>
    <property type="match status" value="1"/>
</dbReference>
<name>A0A484AWY1_DRONA</name>
<evidence type="ECO:0000313" key="6">
    <source>
        <dbReference type="Proteomes" id="UP000295192"/>
    </source>
</evidence>
<accession>A0A484AWY1</accession>
<dbReference type="Pfam" id="PF10545">
    <property type="entry name" value="MADF_DNA_bdg"/>
    <property type="match status" value="1"/>
</dbReference>
<dbReference type="AlphaFoldDB" id="A0A484AWY1"/>
<dbReference type="OrthoDB" id="6147983at2759"/>
<dbReference type="GO" id="GO:0003677">
    <property type="term" value="F:DNA binding"/>
    <property type="evidence" value="ECO:0007669"/>
    <property type="project" value="InterPro"/>
</dbReference>
<evidence type="ECO:0000313" key="5">
    <source>
        <dbReference type="EMBL" id="TDG40121.1"/>
    </source>
</evidence>
<evidence type="ECO:0000259" key="4">
    <source>
        <dbReference type="PROSITE" id="PS51031"/>
    </source>
</evidence>
<feature type="compositionally biased region" description="Low complexity" evidence="2">
    <location>
        <begin position="173"/>
        <end position="186"/>
    </location>
</feature>
<dbReference type="PROSITE" id="PS51029">
    <property type="entry name" value="MADF"/>
    <property type="match status" value="1"/>
</dbReference>
<feature type="region of interest" description="Disordered" evidence="2">
    <location>
        <begin position="308"/>
        <end position="347"/>
    </location>
</feature>
<feature type="domain" description="MADF" evidence="3">
    <location>
        <begin position="12"/>
        <end position="98"/>
    </location>
</feature>
<proteinExistence type="predicted"/>
<dbReference type="OMA" id="WQHVANE"/>
<feature type="compositionally biased region" description="Low complexity" evidence="2">
    <location>
        <begin position="119"/>
        <end position="137"/>
    </location>
</feature>
<dbReference type="InterPro" id="IPR006578">
    <property type="entry name" value="MADF-dom"/>
</dbReference>
<feature type="region of interest" description="Disordered" evidence="2">
    <location>
        <begin position="105"/>
        <end position="147"/>
    </location>
</feature>
<evidence type="ECO:0000259" key="3">
    <source>
        <dbReference type="PROSITE" id="PS51029"/>
    </source>
</evidence>
<dbReference type="PANTHER" id="PTHR12243">
    <property type="entry name" value="MADF DOMAIN TRANSCRIPTION FACTOR"/>
    <property type="match status" value="1"/>
</dbReference>
<evidence type="ECO:0000256" key="2">
    <source>
        <dbReference type="SAM" id="MobiDB-lite"/>
    </source>
</evidence>
<comment type="caution">
    <text evidence="5">The sequence shown here is derived from an EMBL/GenBank/DDBJ whole genome shotgun (WGS) entry which is preliminary data.</text>
</comment>
<dbReference type="Proteomes" id="UP000295192">
    <property type="component" value="Unassembled WGS sequence"/>
</dbReference>
<reference evidence="5 6" key="1">
    <citation type="journal article" date="2019" name="J. Hered.">
        <title>An Improved Genome Assembly for Drosophila navojoa, the Basal Species in the mojavensis Cluster.</title>
        <authorList>
            <person name="Vanderlinde T."/>
            <person name="Dupim E.G."/>
            <person name="Nazario-Yepiz N.O."/>
            <person name="Carvalho A.B."/>
        </authorList>
    </citation>
    <scope>NUCLEOTIDE SEQUENCE [LARGE SCALE GENOMIC DNA]</scope>
    <source>
        <strain evidence="5">Navoj_Jal97</strain>
        <tissue evidence="5">Whole organism</tissue>
    </source>
</reference>
<dbReference type="STRING" id="7232.A0A484AWY1"/>
<dbReference type="PROSITE" id="PS51031">
    <property type="entry name" value="BESS"/>
    <property type="match status" value="1"/>
</dbReference>
<dbReference type="InterPro" id="IPR039353">
    <property type="entry name" value="TF_Adf1"/>
</dbReference>
<dbReference type="GO" id="GO:0005634">
    <property type="term" value="C:nucleus"/>
    <property type="evidence" value="ECO:0007669"/>
    <property type="project" value="UniProtKB-SubCell"/>
</dbReference>
<evidence type="ECO:0000256" key="1">
    <source>
        <dbReference type="PROSITE-ProRule" id="PRU00371"/>
    </source>
</evidence>
<feature type="compositionally biased region" description="Basic and acidic residues" evidence="2">
    <location>
        <begin position="188"/>
        <end position="216"/>
    </location>
</feature>
<dbReference type="GO" id="GO:0005667">
    <property type="term" value="C:transcription regulator complex"/>
    <property type="evidence" value="ECO:0007669"/>
    <property type="project" value="TreeGrafter"/>
</dbReference>
<keyword evidence="6" id="KW-1185">Reference proteome</keyword>
<protein>
    <recommendedName>
        <fullName evidence="7">MADF domain-containing protein</fullName>
    </recommendedName>
</protein>
<feature type="domain" description="BESS" evidence="4">
    <location>
        <begin position="367"/>
        <end position="406"/>
    </location>
</feature>